<dbReference type="SFLD" id="SFLDG01129">
    <property type="entry name" value="C1.5:_HAD__Beta-PGM__Phosphata"/>
    <property type="match status" value="1"/>
</dbReference>
<name>A0A7W3T362_9ACTN</name>
<dbReference type="RefSeq" id="WP_182662936.1">
    <property type="nucleotide sequence ID" value="NZ_VKHS01000193.1"/>
</dbReference>
<evidence type="ECO:0000313" key="1">
    <source>
        <dbReference type="EMBL" id="MBB0229948.1"/>
    </source>
</evidence>
<dbReference type="InterPro" id="IPR050155">
    <property type="entry name" value="HAD-like_hydrolase_sf"/>
</dbReference>
<dbReference type="Gene3D" id="1.10.150.240">
    <property type="entry name" value="Putative phosphatase, domain 2"/>
    <property type="match status" value="1"/>
</dbReference>
<dbReference type="SFLD" id="SFLDS00003">
    <property type="entry name" value="Haloacid_Dehalogenase"/>
    <property type="match status" value="1"/>
</dbReference>
<keyword evidence="1" id="KW-0378">Hydrolase</keyword>
<dbReference type="GO" id="GO:0008967">
    <property type="term" value="F:phosphoglycolate phosphatase activity"/>
    <property type="evidence" value="ECO:0007669"/>
    <property type="project" value="TreeGrafter"/>
</dbReference>
<gene>
    <name evidence="1" type="ORF">FOE67_10565</name>
</gene>
<dbReference type="EMBL" id="VKHS01000193">
    <property type="protein sequence ID" value="MBB0229948.1"/>
    <property type="molecule type" value="Genomic_DNA"/>
</dbReference>
<dbReference type="Pfam" id="PF12710">
    <property type="entry name" value="HAD"/>
    <property type="match status" value="1"/>
</dbReference>
<dbReference type="Gene3D" id="3.40.50.1000">
    <property type="entry name" value="HAD superfamily/HAD-like"/>
    <property type="match status" value="1"/>
</dbReference>
<proteinExistence type="predicted"/>
<dbReference type="InterPro" id="IPR036412">
    <property type="entry name" value="HAD-like_sf"/>
</dbReference>
<reference evidence="2" key="1">
    <citation type="submission" date="2019-10" db="EMBL/GenBank/DDBJ databases">
        <title>Streptomyces sp. nov., a novel actinobacterium isolated from alkaline environment.</title>
        <authorList>
            <person name="Golinska P."/>
        </authorList>
    </citation>
    <scope>NUCLEOTIDE SEQUENCE [LARGE SCALE GENOMIC DNA]</scope>
    <source>
        <strain evidence="2">DSM 42108</strain>
    </source>
</reference>
<dbReference type="InterPro" id="IPR023214">
    <property type="entry name" value="HAD_sf"/>
</dbReference>
<protein>
    <submittedName>
        <fullName evidence="1">HAD hydrolase-like protein</fullName>
    </submittedName>
</protein>
<organism evidence="1 2">
    <name type="scientific">Streptomyces calidiresistens</name>
    <dbReference type="NCBI Taxonomy" id="1485586"/>
    <lineage>
        <taxon>Bacteria</taxon>
        <taxon>Bacillati</taxon>
        <taxon>Actinomycetota</taxon>
        <taxon>Actinomycetes</taxon>
        <taxon>Kitasatosporales</taxon>
        <taxon>Streptomycetaceae</taxon>
        <taxon>Streptomyces</taxon>
    </lineage>
</organism>
<dbReference type="PANTHER" id="PTHR43434">
    <property type="entry name" value="PHOSPHOGLYCOLATE PHOSPHATASE"/>
    <property type="match status" value="1"/>
</dbReference>
<evidence type="ECO:0000313" key="2">
    <source>
        <dbReference type="Proteomes" id="UP000530234"/>
    </source>
</evidence>
<dbReference type="Proteomes" id="UP000530234">
    <property type="component" value="Unassembled WGS sequence"/>
</dbReference>
<dbReference type="InterPro" id="IPR023198">
    <property type="entry name" value="PGP-like_dom2"/>
</dbReference>
<sequence>MTTAPAPTLVLWDIDRTLLYVGDFDRQVYREAFADVVGRPATVFPARGTGMTMPLAIQGFLRDNGVAEEDIADFTRRMIEQLPTRLSGHRAAIRERGILLPGAVEALRAVHERPDLIPTVVTGNLRSSALIKLTTLGLDRFLDADLGGYSSDDPHRPALVAIAQRNAHRRHGTVFTRANTVIIGDSLEDVRTGIEGGARVIGVASGTTTPEQLTRAGADIVLPDLKDVPGLMAAIASGGA</sequence>
<dbReference type="AlphaFoldDB" id="A0A7W3T362"/>
<dbReference type="GO" id="GO:0006281">
    <property type="term" value="P:DNA repair"/>
    <property type="evidence" value="ECO:0007669"/>
    <property type="project" value="TreeGrafter"/>
</dbReference>
<dbReference type="SUPFAM" id="SSF56784">
    <property type="entry name" value="HAD-like"/>
    <property type="match status" value="1"/>
</dbReference>
<accession>A0A7W3T362</accession>
<keyword evidence="2" id="KW-1185">Reference proteome</keyword>
<dbReference type="PANTHER" id="PTHR43434:SF1">
    <property type="entry name" value="PHOSPHOGLYCOLATE PHOSPHATASE"/>
    <property type="match status" value="1"/>
</dbReference>
<comment type="caution">
    <text evidence="1">The sequence shown here is derived from an EMBL/GenBank/DDBJ whole genome shotgun (WGS) entry which is preliminary data.</text>
</comment>